<dbReference type="PANTHER" id="PTHR42885">
    <property type="entry name" value="HISTIDINOL-PHOSPHATE AMINOTRANSFERASE-RELATED"/>
    <property type="match status" value="1"/>
</dbReference>
<proteinExistence type="inferred from homology"/>
<sequence>MQYERDAIQAMTGYTPGEQPADSGIIKLNTNENPYPPAESVMVALGALQPEALRRYPSPSAATFLSEAARLHKLSTDQLVATNGGDELLRLAITTFVEPGQPIGIAEPSYSLYPVLAAIHGSPVHAEPLGADWSMPDDFGARMNAAGVPLTLFVNPNAPSGHLTSAERIDALASELDGVLLVDEAYVDFADPGHDVLSLVNRHDNLLILRTLSKGYSLAGLRLGYGIGAPGLIAPIATKTRDSYSVDAVADTLGAAALADQAAAKRTWQAVRAERQRVCAALRTRGFTIPDTEANFCLAQVPADARKDAAGLYEGLKDRGILVRHFSTPRLENCLRISIGTEAQNNLMLGALGDLLR</sequence>
<reference evidence="13 14" key="1">
    <citation type="submission" date="2019-06" db="EMBL/GenBank/DDBJ databases">
        <title>Metagenome assembled Genome of Spiribacter salinus SL48-SHIP from the microbial mat of Salt Lake 48 (Novosibirsk region, Russia).</title>
        <authorList>
            <person name="Shipova A."/>
            <person name="Rozanov A.S."/>
            <person name="Bryanskaya A.V."/>
            <person name="Peltek S.E."/>
        </authorList>
    </citation>
    <scope>NUCLEOTIDE SEQUENCE [LARGE SCALE GENOMIC DNA]</scope>
    <source>
        <strain evidence="13">SL48-SHIP-2</strain>
    </source>
</reference>
<dbReference type="Pfam" id="PF00155">
    <property type="entry name" value="Aminotran_1_2"/>
    <property type="match status" value="1"/>
</dbReference>
<evidence type="ECO:0000256" key="3">
    <source>
        <dbReference type="ARBA" id="ARBA00007970"/>
    </source>
</evidence>
<dbReference type="InterPro" id="IPR005861">
    <property type="entry name" value="HisP_aminotrans"/>
</dbReference>
<evidence type="ECO:0000256" key="10">
    <source>
        <dbReference type="ARBA" id="ARBA00047481"/>
    </source>
</evidence>
<evidence type="ECO:0000256" key="9">
    <source>
        <dbReference type="ARBA" id="ARBA00023102"/>
    </source>
</evidence>
<evidence type="ECO:0000259" key="12">
    <source>
        <dbReference type="Pfam" id="PF00155"/>
    </source>
</evidence>
<protein>
    <recommendedName>
        <fullName evidence="11">Histidinol-phosphate aminotransferase</fullName>
        <ecNumber evidence="11">2.6.1.9</ecNumber>
    </recommendedName>
    <alternativeName>
        <fullName evidence="11">Imidazole acetol-phosphate transaminase</fullName>
    </alternativeName>
</protein>
<comment type="subunit">
    <text evidence="4 11">Homodimer.</text>
</comment>
<dbReference type="GO" id="GO:0004400">
    <property type="term" value="F:histidinol-phosphate transaminase activity"/>
    <property type="evidence" value="ECO:0007669"/>
    <property type="project" value="UniProtKB-UniRule"/>
</dbReference>
<evidence type="ECO:0000256" key="5">
    <source>
        <dbReference type="ARBA" id="ARBA00022576"/>
    </source>
</evidence>
<dbReference type="InterPro" id="IPR015422">
    <property type="entry name" value="PyrdxlP-dep_Trfase_small"/>
</dbReference>
<gene>
    <name evidence="11 13" type="primary">hisC</name>
    <name evidence="13" type="ORF">FKY71_00435</name>
</gene>
<evidence type="ECO:0000256" key="6">
    <source>
        <dbReference type="ARBA" id="ARBA00022605"/>
    </source>
</evidence>
<dbReference type="GO" id="GO:0030170">
    <property type="term" value="F:pyridoxal phosphate binding"/>
    <property type="evidence" value="ECO:0007669"/>
    <property type="project" value="InterPro"/>
</dbReference>
<dbReference type="PANTHER" id="PTHR42885:SF2">
    <property type="entry name" value="HISTIDINOL-PHOSPHATE AMINOTRANSFERASE"/>
    <property type="match status" value="1"/>
</dbReference>
<dbReference type="InterPro" id="IPR015421">
    <property type="entry name" value="PyrdxlP-dep_Trfase_major"/>
</dbReference>
<feature type="domain" description="Aminotransferase class I/classII large" evidence="12">
    <location>
        <begin position="25"/>
        <end position="349"/>
    </location>
</feature>
<dbReference type="STRING" id="1260251.SPISAL_05765"/>
<comment type="cofactor">
    <cofactor evidence="1 11">
        <name>pyridoxal 5'-phosphate</name>
        <dbReference type="ChEBI" id="CHEBI:597326"/>
    </cofactor>
</comment>
<keyword evidence="6 11" id="KW-0028">Amino-acid biosynthesis</keyword>
<comment type="caution">
    <text evidence="13">The sequence shown here is derived from an EMBL/GenBank/DDBJ whole genome shotgun (WGS) entry which is preliminary data.</text>
</comment>
<evidence type="ECO:0000256" key="1">
    <source>
        <dbReference type="ARBA" id="ARBA00001933"/>
    </source>
</evidence>
<dbReference type="InterPro" id="IPR015424">
    <property type="entry name" value="PyrdxlP-dep_Trfase"/>
</dbReference>
<evidence type="ECO:0000313" key="13">
    <source>
        <dbReference type="EMBL" id="TQF01082.1"/>
    </source>
</evidence>
<keyword evidence="8 11" id="KW-0663">Pyridoxal phosphate</keyword>
<dbReference type="PROSITE" id="PS00599">
    <property type="entry name" value="AA_TRANSFER_CLASS_2"/>
    <property type="match status" value="1"/>
</dbReference>
<comment type="similarity">
    <text evidence="3 11">Belongs to the class-II pyridoxal-phosphate-dependent aminotransferase family. Histidinol-phosphate aminotransferase subfamily.</text>
</comment>
<dbReference type="EC" id="2.6.1.9" evidence="11"/>
<organism evidence="13 14">
    <name type="scientific">Spiribacter salinus</name>
    <dbReference type="NCBI Taxonomy" id="1335746"/>
    <lineage>
        <taxon>Bacteria</taxon>
        <taxon>Pseudomonadati</taxon>
        <taxon>Pseudomonadota</taxon>
        <taxon>Gammaproteobacteria</taxon>
        <taxon>Chromatiales</taxon>
        <taxon>Ectothiorhodospiraceae</taxon>
        <taxon>Spiribacter</taxon>
    </lineage>
</organism>
<dbReference type="InterPro" id="IPR004839">
    <property type="entry name" value="Aminotransferase_I/II_large"/>
</dbReference>
<evidence type="ECO:0000313" key="14">
    <source>
        <dbReference type="Proteomes" id="UP000315400"/>
    </source>
</evidence>
<dbReference type="CDD" id="cd00609">
    <property type="entry name" value="AAT_like"/>
    <property type="match status" value="1"/>
</dbReference>
<evidence type="ECO:0000256" key="11">
    <source>
        <dbReference type="HAMAP-Rule" id="MF_01023"/>
    </source>
</evidence>
<dbReference type="Gene3D" id="3.90.1150.10">
    <property type="entry name" value="Aspartate Aminotransferase, domain 1"/>
    <property type="match status" value="1"/>
</dbReference>
<comment type="pathway">
    <text evidence="2 11">Amino-acid biosynthesis; L-histidine biosynthesis; L-histidine from 5-phospho-alpha-D-ribose 1-diphosphate: step 7/9.</text>
</comment>
<dbReference type="NCBIfam" id="TIGR01141">
    <property type="entry name" value="hisC"/>
    <property type="match status" value="1"/>
</dbReference>
<dbReference type="SUPFAM" id="SSF53383">
    <property type="entry name" value="PLP-dependent transferases"/>
    <property type="match status" value="1"/>
</dbReference>
<dbReference type="HAMAP" id="MF_01023">
    <property type="entry name" value="HisC_aminotrans_2"/>
    <property type="match status" value="1"/>
</dbReference>
<dbReference type="UniPathway" id="UPA00031">
    <property type="reaction ID" value="UER00012"/>
</dbReference>
<dbReference type="GO" id="GO:0000105">
    <property type="term" value="P:L-histidine biosynthetic process"/>
    <property type="evidence" value="ECO:0007669"/>
    <property type="project" value="UniProtKB-UniRule"/>
</dbReference>
<dbReference type="AlphaFoldDB" id="A0A540VWD6"/>
<comment type="catalytic activity">
    <reaction evidence="10 11">
        <text>L-histidinol phosphate + 2-oxoglutarate = 3-(imidazol-4-yl)-2-oxopropyl phosphate + L-glutamate</text>
        <dbReference type="Rhea" id="RHEA:23744"/>
        <dbReference type="ChEBI" id="CHEBI:16810"/>
        <dbReference type="ChEBI" id="CHEBI:29985"/>
        <dbReference type="ChEBI" id="CHEBI:57766"/>
        <dbReference type="ChEBI" id="CHEBI:57980"/>
        <dbReference type="EC" id="2.6.1.9"/>
    </reaction>
</comment>
<keyword evidence="9 11" id="KW-0368">Histidine biosynthesis</keyword>
<accession>A0A540VWD6</accession>
<feature type="modified residue" description="N6-(pyridoxal phosphate)lysine" evidence="11">
    <location>
        <position position="214"/>
    </location>
</feature>
<evidence type="ECO:0000256" key="4">
    <source>
        <dbReference type="ARBA" id="ARBA00011738"/>
    </source>
</evidence>
<keyword evidence="7 11" id="KW-0808">Transferase</keyword>
<evidence type="ECO:0000256" key="2">
    <source>
        <dbReference type="ARBA" id="ARBA00005011"/>
    </source>
</evidence>
<dbReference type="Gene3D" id="3.40.640.10">
    <property type="entry name" value="Type I PLP-dependent aspartate aminotransferase-like (Major domain)"/>
    <property type="match status" value="1"/>
</dbReference>
<dbReference type="EMBL" id="VIFK01000001">
    <property type="protein sequence ID" value="TQF01082.1"/>
    <property type="molecule type" value="Genomic_DNA"/>
</dbReference>
<keyword evidence="5 11" id="KW-0032">Aminotransferase</keyword>
<dbReference type="InterPro" id="IPR001917">
    <property type="entry name" value="Aminotrans_II_pyridoxalP_BS"/>
</dbReference>
<evidence type="ECO:0000256" key="7">
    <source>
        <dbReference type="ARBA" id="ARBA00022679"/>
    </source>
</evidence>
<dbReference type="Proteomes" id="UP000315400">
    <property type="component" value="Unassembled WGS sequence"/>
</dbReference>
<evidence type="ECO:0000256" key="8">
    <source>
        <dbReference type="ARBA" id="ARBA00022898"/>
    </source>
</evidence>
<name>A0A540VWD6_9GAMM</name>